<evidence type="ECO:0000313" key="3">
    <source>
        <dbReference type="Proteomes" id="UP001199355"/>
    </source>
</evidence>
<feature type="transmembrane region" description="Helical" evidence="1">
    <location>
        <begin position="81"/>
        <end position="111"/>
    </location>
</feature>
<feature type="transmembrane region" description="Helical" evidence="1">
    <location>
        <begin position="301"/>
        <end position="320"/>
    </location>
</feature>
<dbReference type="Proteomes" id="UP001199355">
    <property type="component" value="Unassembled WGS sequence"/>
</dbReference>
<feature type="transmembrane region" description="Helical" evidence="1">
    <location>
        <begin position="451"/>
        <end position="471"/>
    </location>
</feature>
<name>A0AAE3AUZ5_9FIRM</name>
<feature type="transmembrane region" description="Helical" evidence="1">
    <location>
        <begin position="226"/>
        <end position="249"/>
    </location>
</feature>
<keyword evidence="3" id="KW-1185">Reference proteome</keyword>
<feature type="transmembrane region" description="Helical" evidence="1">
    <location>
        <begin position="194"/>
        <end position="214"/>
    </location>
</feature>
<evidence type="ECO:0000256" key="1">
    <source>
        <dbReference type="SAM" id="Phobius"/>
    </source>
</evidence>
<feature type="transmembrane region" description="Helical" evidence="1">
    <location>
        <begin position="123"/>
        <end position="142"/>
    </location>
</feature>
<keyword evidence="1" id="KW-1133">Transmembrane helix</keyword>
<evidence type="ECO:0000313" key="2">
    <source>
        <dbReference type="EMBL" id="MCC2167381.1"/>
    </source>
</evidence>
<keyword evidence="1" id="KW-0812">Transmembrane</keyword>
<accession>A0AAE3AUZ5</accession>
<comment type="caution">
    <text evidence="2">The sequence shown here is derived from an EMBL/GenBank/DDBJ whole genome shotgun (WGS) entry which is preliminary data.</text>
</comment>
<organism evidence="2 3">
    <name type="scientific">Gallintestinimicrobium propionicum</name>
    <dbReference type="NCBI Taxonomy" id="2981770"/>
    <lineage>
        <taxon>Bacteria</taxon>
        <taxon>Bacillati</taxon>
        <taxon>Bacillota</taxon>
        <taxon>Clostridia</taxon>
        <taxon>Lachnospirales</taxon>
        <taxon>Lachnospiraceae</taxon>
        <taxon>Gallintestinimicrobium</taxon>
    </lineage>
</organism>
<dbReference type="RefSeq" id="WP_308728083.1">
    <property type="nucleotide sequence ID" value="NZ_JAJEQF010000013.1"/>
</dbReference>
<gene>
    <name evidence="2" type="ORF">LKD45_06675</name>
</gene>
<dbReference type="AlphaFoldDB" id="A0AAE3AUZ5"/>
<dbReference type="EMBL" id="JAJEQF010000013">
    <property type="protein sequence ID" value="MCC2167381.1"/>
    <property type="molecule type" value="Genomic_DNA"/>
</dbReference>
<sequence>MLVINIATILVSYYCFDKIIKDRKIAFAGCTVYSLAPYRLLCTYLRCSVGEYTAMLFLPLVLYGLYRIYEETDKKVKWLPLAIGFSGLIQCHVISTLLATIFTALFCLARLKETFQWKNFKQLLIAVFAVIIIDFWFLVPFLDYFRFDYYSTELTALGNTNAQGTYPVKLFTLFPRGAGDAYSVAKGVGVTGEMSYPLGAAFGVVGVCYLFYLLSRKDIKKKDKIIKIGNCALIGGCIATFMACVWFPWDFIQEMFNGKFAMIVQNIQFPWRMLGIATLLFSVVFMCLIVKLRESDDKKIARVFGLSVIALIFISASYFYSDNEERRWSLYLQEEADIEKSDSNVNAVMGGEYLLKGTDRDCWLDTEVWSEGKLSTLDYRREGGSSFVTCQNGGEAETYVDIPVFCYKGYRAKDVQTKEDFLIVSGEQNRIRVIIPAGYNGTIKIRFREPWYWRVSELISVIGVIMIFICFKKNRDTRKREAVSNV</sequence>
<feature type="transmembrane region" description="Helical" evidence="1">
    <location>
        <begin position="49"/>
        <end position="69"/>
    </location>
</feature>
<reference evidence="2 3" key="1">
    <citation type="submission" date="2021-10" db="EMBL/GenBank/DDBJ databases">
        <title>Anaerobic single-cell dispensing facilitates the cultivation of human gut bacteria.</title>
        <authorList>
            <person name="Afrizal A."/>
        </authorList>
    </citation>
    <scope>NUCLEOTIDE SEQUENCE [LARGE SCALE GENOMIC DNA]</scope>
    <source>
        <strain evidence="2 3">CLA-AA-H244</strain>
    </source>
</reference>
<keyword evidence="1" id="KW-0472">Membrane</keyword>
<feature type="transmembrane region" description="Helical" evidence="1">
    <location>
        <begin position="269"/>
        <end position="289"/>
    </location>
</feature>
<protein>
    <submittedName>
        <fullName evidence="2">YfhO family protein</fullName>
    </submittedName>
</protein>
<proteinExistence type="predicted"/>